<dbReference type="Pfam" id="PF00106">
    <property type="entry name" value="adh_short"/>
    <property type="match status" value="1"/>
</dbReference>
<organism evidence="1 2">
    <name type="scientific">Glycocaulis alkaliphilus</name>
    <dbReference type="NCBI Taxonomy" id="1434191"/>
    <lineage>
        <taxon>Bacteria</taxon>
        <taxon>Pseudomonadati</taxon>
        <taxon>Pseudomonadota</taxon>
        <taxon>Alphaproteobacteria</taxon>
        <taxon>Maricaulales</taxon>
        <taxon>Maricaulaceae</taxon>
        <taxon>Glycocaulis</taxon>
    </lineage>
</organism>
<evidence type="ECO:0000313" key="1">
    <source>
        <dbReference type="EMBL" id="AZU05382.1"/>
    </source>
</evidence>
<dbReference type="PANTHER" id="PTHR43544:SF12">
    <property type="entry name" value="NAD(P)-BINDING ROSSMANN-FOLD SUPERFAMILY PROTEIN"/>
    <property type="match status" value="1"/>
</dbReference>
<dbReference type="Gene3D" id="3.40.50.720">
    <property type="entry name" value="NAD(P)-binding Rossmann-like Domain"/>
    <property type="match status" value="1"/>
</dbReference>
<dbReference type="RefSeq" id="WP_127569124.1">
    <property type="nucleotide sequence ID" value="NZ_BMFB01000004.1"/>
</dbReference>
<proteinExistence type="predicted"/>
<dbReference type="EMBL" id="CP018911">
    <property type="protein sequence ID" value="AZU05382.1"/>
    <property type="molecule type" value="Genomic_DNA"/>
</dbReference>
<dbReference type="InterPro" id="IPR036291">
    <property type="entry name" value="NAD(P)-bd_dom_sf"/>
</dbReference>
<dbReference type="GO" id="GO:0005737">
    <property type="term" value="C:cytoplasm"/>
    <property type="evidence" value="ECO:0007669"/>
    <property type="project" value="TreeGrafter"/>
</dbReference>
<reference evidence="1 2" key="1">
    <citation type="submission" date="2016-12" db="EMBL/GenBank/DDBJ databases">
        <title>The genome of dimorphic prosthecate Glycocaulis alkaliphilus 6b-8t, isolated from crude oil dictates its adaptability in petroleum environments.</title>
        <authorList>
            <person name="Wu X.-L."/>
            <person name="Geng S."/>
        </authorList>
    </citation>
    <scope>NUCLEOTIDE SEQUENCE [LARGE SCALE GENOMIC DNA]</scope>
    <source>
        <strain evidence="1 2">6B-8</strain>
    </source>
</reference>
<sequence>MSNTLESLPEHYRAIVVGASGGIGGAFVRQLADDPRCGEVIALSRSGSAPQGPKITSGTINLDDPASIKAALEPIAADGPVHLVIVASGVLHGEGFGPEKTWRHLDASSMARLFAINTTGPALVAAALLDALPREGKAVFAALSARVGSISDNRLGGWHAYRASKAALNQIIRTCSIELARKRPEALIVGLHPGTVETALSEPFRRNVPDAKLFTPEHSAGRLLKVIDTLTPDHSGRCFDFAGEEVAP</sequence>
<dbReference type="GO" id="GO:0016491">
    <property type="term" value="F:oxidoreductase activity"/>
    <property type="evidence" value="ECO:0007669"/>
    <property type="project" value="TreeGrafter"/>
</dbReference>
<dbReference type="KEGG" id="gak:X907_2875"/>
<evidence type="ECO:0000313" key="2">
    <source>
        <dbReference type="Proteomes" id="UP000286954"/>
    </source>
</evidence>
<protein>
    <submittedName>
        <fullName evidence="1">Short-chain dehydrogenase/reductase SDR</fullName>
    </submittedName>
</protein>
<dbReference type="PRINTS" id="PR00081">
    <property type="entry name" value="GDHRDH"/>
</dbReference>
<dbReference type="AlphaFoldDB" id="A0A3T0EDI5"/>
<name>A0A3T0EDI5_9PROT</name>
<dbReference type="InterPro" id="IPR051468">
    <property type="entry name" value="Fungal_SecMetab_SDRs"/>
</dbReference>
<dbReference type="SUPFAM" id="SSF51735">
    <property type="entry name" value="NAD(P)-binding Rossmann-fold domains"/>
    <property type="match status" value="1"/>
</dbReference>
<dbReference type="Proteomes" id="UP000286954">
    <property type="component" value="Chromosome"/>
</dbReference>
<dbReference type="OrthoDB" id="9785826at2"/>
<keyword evidence="2" id="KW-1185">Reference proteome</keyword>
<gene>
    <name evidence="1" type="ORF">X907_2875</name>
</gene>
<dbReference type="PANTHER" id="PTHR43544">
    <property type="entry name" value="SHORT-CHAIN DEHYDROGENASE/REDUCTASE"/>
    <property type="match status" value="1"/>
</dbReference>
<accession>A0A3T0EDI5</accession>
<dbReference type="InterPro" id="IPR002347">
    <property type="entry name" value="SDR_fam"/>
</dbReference>